<dbReference type="RefSeq" id="WP_188072673.1">
    <property type="nucleotide sequence ID" value="NZ_BSPS01000013.1"/>
</dbReference>
<protein>
    <submittedName>
        <fullName evidence="1">Uncharacterized protein</fullName>
    </submittedName>
</protein>
<sequence length="139" mass="14825">MTFEFSPPIGRTATAYPALLVNAARCWRGARDDRQPIQPLLVSLLSRQGCAILAPVLDSLMHCYETALGRPLAVGADGELTDDERLLVALVSGSARRAACLDCPKEAALTLDCALCSARIMLALEQMMAPPEAASLTLQ</sequence>
<dbReference type="AlphaFoldDB" id="A0A7W6FQP3"/>
<comment type="caution">
    <text evidence="1">The sequence shown here is derived from an EMBL/GenBank/DDBJ whole genome shotgun (WGS) entry which is preliminary data.</text>
</comment>
<proteinExistence type="predicted"/>
<keyword evidence="2" id="KW-1185">Reference proteome</keyword>
<dbReference type="Proteomes" id="UP000571950">
    <property type="component" value="Unassembled WGS sequence"/>
</dbReference>
<name>A0A7W6FQP3_9SPHN</name>
<dbReference type="EMBL" id="JACIDT010000010">
    <property type="protein sequence ID" value="MBB3927165.1"/>
    <property type="molecule type" value="Genomic_DNA"/>
</dbReference>
<reference evidence="1 2" key="1">
    <citation type="submission" date="2020-08" db="EMBL/GenBank/DDBJ databases">
        <title>Genomic Encyclopedia of Type Strains, Phase IV (KMG-IV): sequencing the most valuable type-strain genomes for metagenomic binning, comparative biology and taxonomic classification.</title>
        <authorList>
            <person name="Goeker M."/>
        </authorList>
    </citation>
    <scope>NUCLEOTIDE SEQUENCE [LARGE SCALE GENOMIC DNA]</scope>
    <source>
        <strain evidence="1 2">DSM 26189</strain>
    </source>
</reference>
<accession>A0A7W6FQP3</accession>
<evidence type="ECO:0000313" key="2">
    <source>
        <dbReference type="Proteomes" id="UP000571950"/>
    </source>
</evidence>
<gene>
    <name evidence="1" type="ORF">GGR43_002888</name>
</gene>
<evidence type="ECO:0000313" key="1">
    <source>
        <dbReference type="EMBL" id="MBB3927165.1"/>
    </source>
</evidence>
<organism evidence="1 2">
    <name type="scientific">Sphingobium jiangsuense</name>
    <dbReference type="NCBI Taxonomy" id="870476"/>
    <lineage>
        <taxon>Bacteria</taxon>
        <taxon>Pseudomonadati</taxon>
        <taxon>Pseudomonadota</taxon>
        <taxon>Alphaproteobacteria</taxon>
        <taxon>Sphingomonadales</taxon>
        <taxon>Sphingomonadaceae</taxon>
        <taxon>Sphingobium</taxon>
    </lineage>
</organism>